<name>A0A814CB13_9BILA</name>
<keyword evidence="7" id="KW-0547">Nucleotide-binding</keyword>
<dbReference type="Gene3D" id="3.40.50.300">
    <property type="entry name" value="P-loop containing nucleotide triphosphate hydrolases"/>
    <property type="match status" value="2"/>
</dbReference>
<dbReference type="SMART" id="SM00382">
    <property type="entry name" value="AAA"/>
    <property type="match status" value="2"/>
</dbReference>
<evidence type="ECO:0000256" key="3">
    <source>
        <dbReference type="ARBA" id="ARBA00007577"/>
    </source>
</evidence>
<dbReference type="GO" id="GO:0015421">
    <property type="term" value="F:ABC-type oligopeptide transporter activity"/>
    <property type="evidence" value="ECO:0007669"/>
    <property type="project" value="TreeGrafter"/>
</dbReference>
<evidence type="ECO:0000256" key="13">
    <source>
        <dbReference type="PIRSR" id="PIRSR602678-1"/>
    </source>
</evidence>
<reference evidence="17" key="1">
    <citation type="submission" date="2021-02" db="EMBL/GenBank/DDBJ databases">
        <authorList>
            <person name="Nowell W R."/>
        </authorList>
    </citation>
    <scope>NUCLEOTIDE SEQUENCE</scope>
</reference>
<comment type="caution">
    <text evidence="17">The sequence shown here is derived from an EMBL/GenBank/DDBJ whole genome shotgun (WGS) entry which is preliminary data.</text>
</comment>
<evidence type="ECO:0000313" key="18">
    <source>
        <dbReference type="Proteomes" id="UP000663845"/>
    </source>
</evidence>
<gene>
    <name evidence="17" type="ORF">JYZ213_LOCUS12719</name>
</gene>
<dbReference type="PROSITE" id="PS00211">
    <property type="entry name" value="ABC_TRANSPORTER_1"/>
    <property type="match status" value="2"/>
</dbReference>
<keyword evidence="11 14" id="KW-0472">Membrane</keyword>
<dbReference type="GO" id="GO:0016887">
    <property type="term" value="F:ATP hydrolysis activity"/>
    <property type="evidence" value="ECO:0007669"/>
    <property type="project" value="InterPro"/>
</dbReference>
<keyword evidence="5 14" id="KW-0812">Transmembrane</keyword>
<feature type="non-terminal residue" evidence="17">
    <location>
        <position position="1"/>
    </location>
</feature>
<dbReference type="PANTHER" id="PTHR43394">
    <property type="entry name" value="ATP-DEPENDENT PERMEASE MDL1, MITOCHONDRIAL"/>
    <property type="match status" value="1"/>
</dbReference>
<dbReference type="Gene3D" id="1.20.1560.10">
    <property type="entry name" value="ABC transporter type 1, transmembrane domain"/>
    <property type="match status" value="1"/>
</dbReference>
<evidence type="ECO:0000256" key="2">
    <source>
        <dbReference type="ARBA" id="ARBA00006964"/>
    </source>
</evidence>
<feature type="domain" description="ABC transporter" evidence="15">
    <location>
        <begin position="833"/>
        <end position="1077"/>
    </location>
</feature>
<dbReference type="GO" id="GO:0046872">
    <property type="term" value="F:metal ion binding"/>
    <property type="evidence" value="ECO:0007669"/>
    <property type="project" value="UniProtKB-KW"/>
</dbReference>
<feature type="binding site" evidence="13">
    <location>
        <position position="1265"/>
    </location>
    <ligand>
        <name>a divalent metal cation</name>
        <dbReference type="ChEBI" id="CHEBI:60240"/>
        <label>1</label>
    </ligand>
</feature>
<dbReference type="PROSITE" id="PS50893">
    <property type="entry name" value="ABC_TRANSPORTER_2"/>
    <property type="match status" value="2"/>
</dbReference>
<evidence type="ECO:0000256" key="11">
    <source>
        <dbReference type="ARBA" id="ARBA00023136"/>
    </source>
</evidence>
<evidence type="ECO:0000256" key="7">
    <source>
        <dbReference type="ARBA" id="ARBA00022741"/>
    </source>
</evidence>
<dbReference type="Pfam" id="PF01784">
    <property type="entry name" value="DUF34_NIF3"/>
    <property type="match status" value="1"/>
</dbReference>
<comment type="similarity">
    <text evidence="3">Belongs to the ABC transporter superfamily. ABCB family. Multidrug resistance exporter (TC 3.A.1.201) subfamily.</text>
</comment>
<evidence type="ECO:0000313" key="17">
    <source>
        <dbReference type="EMBL" id="CAF0940831.1"/>
    </source>
</evidence>
<evidence type="ECO:0000256" key="14">
    <source>
        <dbReference type="SAM" id="Phobius"/>
    </source>
</evidence>
<dbReference type="GO" id="GO:0090374">
    <property type="term" value="P:oligopeptide export from mitochondrion"/>
    <property type="evidence" value="ECO:0007669"/>
    <property type="project" value="TreeGrafter"/>
</dbReference>
<dbReference type="InterPro" id="IPR017871">
    <property type="entry name" value="ABC_transporter-like_CS"/>
</dbReference>
<evidence type="ECO:0000256" key="4">
    <source>
        <dbReference type="ARBA" id="ARBA00022448"/>
    </source>
</evidence>
<sequence>QSGIGWTSSAVLSGAIFVVAGLVLAFITDWTLTLIVIASEPLSVGAAFMLSKLTAQTTISEMKSYGHAGQVAEEVLTTFRTVTAFNAQNSEQTRYASKLENNTKYALRKGFMYGCYVGILSIFTYWTTALGFLAGIWLQTTGLHPTLDISQIVVVVTLVTEGIQFLGYLAPSMKTFLDACAVAWPILQYIEEAEIYDEVSPTTLPAISNTPPITKASIKLQTGDPIEITFENVSFSYPSRNKKLALEHASFRVKTGSTVAFVGGSGSGKSTCIQLLLRFYDPTDGHIKINGHHIQEYDINNLRQTIGLVSQEPILFATSIKDNISYGKQDSTYEEIVEVAKQSNAHDFIMKLPKAYDTLVGERGVQLSGGQRQRIALARALIRKPSLLLLDEATSALDSSSEKFVQEALDRAVEGRTTLIVAHRLSTIRYADWIIVMKDGSIAEQGSHHDLMAAKNIYYELVTKQQMKTVHSDASMPTDLEEVDIDKIETNDTQSTDDIQLEQRDNDVISNKVEEILPEVEQHKSSSLHSLFKLFKLNTPEWPYLIVVCVSGIISGGFSPAFAYCLAETISYVCLAVAGGRLTNRIRTKAFECMLHQEIGWFDMPENNTGSLCARLSTDALAVQSLTSARLGLMIESLSLLVIALIIGLIFSWQLTLVVFALITFELIAAIMDVRRKSLIQTKVETILGNANELITQSVRNIRTVFQLNRQQQMLIEFEHIIDETYKVMRPSIFKGALAFAFSFPIATLVLPCIAELAIVLLNNNQIDPERIVLLFAFVPFTFDVIQVSTMVSSELGGTTAAAKHINQLLERTPLIDNMSTDGKKLENFSGMIQFDNITFSYPTRKLINILNGFQLTIQPGQSVALIGSSGCGKSTVTQLLERFYEYNKGRVLLDGHDIRTLNLSWLRAQIGLISQEPALMLGLTIGENISYGCSSHTFTYEDIINAARRAHCHNFIEALPMGYDTPVGLNGTSFLSGGQKQRIAIARALFRNPKILLLDEATSALDVHNEKLVEESLNAARQDNPSRTVIIVAHRLSTIQSCDLICVLGPNGRLLESGTHAELMAHGTAYHEQDYTSRPIEQVKENDTPSKSQHLLTVTLPKEQNINLIKDIKDATVINEISCTTSNGPAIQVSISCSSRAVSSIMDLYRNEDNILKTIQIVDVQKPLDSRQGYGRLIQLKESRTIREAIENVKTLTGLKHIRLALANNKTIDSPIKTIAACAGSGSSVFSGARNVDLQLTGELSHHAVLDAIHRGTTVILCDHTNTERGFLNIIKKHFEQIWNENQVKLFISERDKDPLEIV</sequence>
<dbReference type="Pfam" id="PF00005">
    <property type="entry name" value="ABC_tran"/>
    <property type="match status" value="2"/>
</dbReference>
<dbReference type="SUPFAM" id="SSF90123">
    <property type="entry name" value="ABC transporter transmembrane region"/>
    <property type="match status" value="2"/>
</dbReference>
<feature type="domain" description="ABC transmembrane type-1" evidence="16">
    <location>
        <begin position="1"/>
        <end position="178"/>
    </location>
</feature>
<keyword evidence="6" id="KW-0677">Repeat</keyword>
<dbReference type="SUPFAM" id="SSF52540">
    <property type="entry name" value="P-loop containing nucleoside triphosphate hydrolases"/>
    <property type="match status" value="2"/>
</dbReference>
<dbReference type="EMBL" id="CAJNOG010000100">
    <property type="protein sequence ID" value="CAF0940831.1"/>
    <property type="molecule type" value="Genomic_DNA"/>
</dbReference>
<dbReference type="Gene3D" id="3.40.1390.30">
    <property type="entry name" value="NIF3 (NGG1p interacting factor 3)-like"/>
    <property type="match status" value="1"/>
</dbReference>
<comment type="subcellular location">
    <subcellularLocation>
        <location evidence="1">Membrane</location>
        <topology evidence="1">Multi-pass membrane protein</topology>
    </subcellularLocation>
</comment>
<evidence type="ECO:0000256" key="8">
    <source>
        <dbReference type="ARBA" id="ARBA00022840"/>
    </source>
</evidence>
<dbReference type="InterPro" id="IPR027417">
    <property type="entry name" value="P-loop_NTPase"/>
</dbReference>
<keyword evidence="4" id="KW-0813">Transport</keyword>
<accession>A0A814CB13</accession>
<dbReference type="FunFam" id="3.40.50.300:FF:000205">
    <property type="entry name" value="ABC transporter B family member 4"/>
    <property type="match status" value="1"/>
</dbReference>
<dbReference type="Proteomes" id="UP000663845">
    <property type="component" value="Unassembled WGS sequence"/>
</dbReference>
<dbReference type="InterPro" id="IPR003439">
    <property type="entry name" value="ABC_transporter-like_ATP-bd"/>
</dbReference>
<evidence type="ECO:0000256" key="9">
    <source>
        <dbReference type="ARBA" id="ARBA00022967"/>
    </source>
</evidence>
<evidence type="ECO:0000256" key="5">
    <source>
        <dbReference type="ARBA" id="ARBA00022692"/>
    </source>
</evidence>
<evidence type="ECO:0000256" key="12">
    <source>
        <dbReference type="ARBA" id="ARBA00023180"/>
    </source>
</evidence>
<evidence type="ECO:0000259" key="16">
    <source>
        <dbReference type="PROSITE" id="PS50929"/>
    </source>
</evidence>
<feature type="binding site" evidence="13">
    <location>
        <position position="1269"/>
    </location>
    <ligand>
        <name>a divalent metal cation</name>
        <dbReference type="ChEBI" id="CHEBI:60240"/>
        <label>1</label>
    </ligand>
</feature>
<keyword evidence="8" id="KW-0067">ATP-binding</keyword>
<keyword evidence="12" id="KW-0325">Glycoprotein</keyword>
<keyword evidence="10 14" id="KW-1133">Transmembrane helix</keyword>
<dbReference type="FunFam" id="3.40.50.300:FF:000479">
    <property type="entry name" value="Multidrug resistance protein 1A"/>
    <property type="match status" value="1"/>
</dbReference>
<feature type="transmembrane region" description="Helical" evidence="14">
    <location>
        <begin position="6"/>
        <end position="27"/>
    </location>
</feature>
<feature type="transmembrane region" description="Helical" evidence="14">
    <location>
        <begin position="149"/>
        <end position="169"/>
    </location>
</feature>
<dbReference type="PANTHER" id="PTHR43394:SF27">
    <property type="entry name" value="ATP-DEPENDENT TRANSLOCASE ABCB1-LIKE"/>
    <property type="match status" value="1"/>
</dbReference>
<keyword evidence="13" id="KW-0479">Metal-binding</keyword>
<dbReference type="InterPro" id="IPR036640">
    <property type="entry name" value="ABC1_TM_sf"/>
</dbReference>
<dbReference type="InterPro" id="IPR039421">
    <property type="entry name" value="Type_1_exporter"/>
</dbReference>
<evidence type="ECO:0000256" key="1">
    <source>
        <dbReference type="ARBA" id="ARBA00004141"/>
    </source>
</evidence>
<dbReference type="InterPro" id="IPR036069">
    <property type="entry name" value="DUF34/NIF3_sf"/>
</dbReference>
<dbReference type="PROSITE" id="PS50929">
    <property type="entry name" value="ABC_TM1F"/>
    <property type="match status" value="2"/>
</dbReference>
<feature type="transmembrane region" description="Helical" evidence="14">
    <location>
        <begin position="737"/>
        <end position="762"/>
    </location>
</feature>
<organism evidence="17 18">
    <name type="scientific">Adineta steineri</name>
    <dbReference type="NCBI Taxonomy" id="433720"/>
    <lineage>
        <taxon>Eukaryota</taxon>
        <taxon>Metazoa</taxon>
        <taxon>Spiralia</taxon>
        <taxon>Gnathifera</taxon>
        <taxon>Rotifera</taxon>
        <taxon>Eurotatoria</taxon>
        <taxon>Bdelloidea</taxon>
        <taxon>Adinetida</taxon>
        <taxon>Adinetidae</taxon>
        <taxon>Adineta</taxon>
    </lineage>
</organism>
<evidence type="ECO:0000256" key="6">
    <source>
        <dbReference type="ARBA" id="ARBA00022737"/>
    </source>
</evidence>
<dbReference type="SUPFAM" id="SSF102705">
    <property type="entry name" value="NIF3 (NGG1p interacting factor 3)-like"/>
    <property type="match status" value="1"/>
</dbReference>
<evidence type="ECO:0000259" key="15">
    <source>
        <dbReference type="PROSITE" id="PS50893"/>
    </source>
</evidence>
<feature type="domain" description="ABC transporter" evidence="15">
    <location>
        <begin position="228"/>
        <end position="464"/>
    </location>
</feature>
<dbReference type="InterPro" id="IPR003593">
    <property type="entry name" value="AAA+_ATPase"/>
</dbReference>
<dbReference type="GO" id="GO:0005524">
    <property type="term" value="F:ATP binding"/>
    <property type="evidence" value="ECO:0007669"/>
    <property type="project" value="UniProtKB-KW"/>
</dbReference>
<comment type="similarity">
    <text evidence="2">Belongs to the GTP cyclohydrolase I type 2/NIF3 family.</text>
</comment>
<proteinExistence type="inferred from homology"/>
<evidence type="ECO:0000256" key="10">
    <source>
        <dbReference type="ARBA" id="ARBA00022989"/>
    </source>
</evidence>
<dbReference type="GO" id="GO:0005743">
    <property type="term" value="C:mitochondrial inner membrane"/>
    <property type="evidence" value="ECO:0007669"/>
    <property type="project" value="TreeGrafter"/>
</dbReference>
<dbReference type="InterPro" id="IPR002678">
    <property type="entry name" value="DUF34/NIF3"/>
</dbReference>
<dbReference type="CDD" id="cd18578">
    <property type="entry name" value="ABC_6TM_Pgp_ABCB1_D2_like"/>
    <property type="match status" value="1"/>
</dbReference>
<keyword evidence="9" id="KW-1278">Translocase</keyword>
<dbReference type="InterPro" id="IPR011527">
    <property type="entry name" value="ABC1_TM_dom"/>
</dbReference>
<feature type="transmembrane region" description="Helical" evidence="14">
    <location>
        <begin position="113"/>
        <end position="137"/>
    </location>
</feature>
<dbReference type="Pfam" id="PF00664">
    <property type="entry name" value="ABC_membrane"/>
    <property type="match status" value="2"/>
</dbReference>
<dbReference type="CDD" id="cd03249">
    <property type="entry name" value="ABC_MTABC3_MDL1_MDL2"/>
    <property type="match status" value="1"/>
</dbReference>
<protein>
    <submittedName>
        <fullName evidence="17">Uncharacterized protein</fullName>
    </submittedName>
</protein>
<feature type="domain" description="ABC transmembrane type-1" evidence="16">
    <location>
        <begin position="561"/>
        <end position="798"/>
    </location>
</feature>